<sequence>MLSQYLKKKRKSLNLTQKDLASKAGVGLRVVREMEQGKPTLRMDKVNQVLMLFGVELGVVSKLK</sequence>
<evidence type="ECO:0000259" key="1">
    <source>
        <dbReference type="PROSITE" id="PS50943"/>
    </source>
</evidence>
<proteinExistence type="predicted"/>
<dbReference type="InterPro" id="IPR017507">
    <property type="entry name" value="Tscrpt_reg_HipB-like"/>
</dbReference>
<gene>
    <name evidence="2" type="ORF">ADIARSV_1470</name>
</gene>
<dbReference type="Proteomes" id="UP000014174">
    <property type="component" value="Unassembled WGS sequence"/>
</dbReference>
<dbReference type="AlphaFoldDB" id="R9GUJ3"/>
<dbReference type="CDD" id="cd00093">
    <property type="entry name" value="HTH_XRE"/>
    <property type="match status" value="1"/>
</dbReference>
<evidence type="ECO:0000313" key="2">
    <source>
        <dbReference type="EMBL" id="EOR95358.1"/>
    </source>
</evidence>
<dbReference type="SMART" id="SM00530">
    <property type="entry name" value="HTH_XRE"/>
    <property type="match status" value="1"/>
</dbReference>
<dbReference type="Pfam" id="PF01381">
    <property type="entry name" value="HTH_3"/>
    <property type="match status" value="1"/>
</dbReference>
<name>R9GUJ3_9SPHI</name>
<dbReference type="eggNOG" id="COG3620">
    <property type="taxonomic scope" value="Bacteria"/>
</dbReference>
<dbReference type="InterPro" id="IPR010982">
    <property type="entry name" value="Lambda_DNA-bd_dom_sf"/>
</dbReference>
<evidence type="ECO:0000313" key="3">
    <source>
        <dbReference type="Proteomes" id="UP000014174"/>
    </source>
</evidence>
<dbReference type="GO" id="GO:0003677">
    <property type="term" value="F:DNA binding"/>
    <property type="evidence" value="ECO:0007669"/>
    <property type="project" value="InterPro"/>
</dbReference>
<reference evidence="2 3" key="1">
    <citation type="journal article" date="2013" name="Genome Announc.">
        <title>Draft Genome Sequence of Arcticibacter svalbardensis Strain MN12-7T, a Member of the Family Sphingobacteriaceae Isolated from an Arctic Soil Sample.</title>
        <authorList>
            <person name="Shivaji S."/>
            <person name="Ara S."/>
            <person name="Prasad S."/>
            <person name="Manasa B.P."/>
            <person name="Begum Z."/>
            <person name="Singh A."/>
            <person name="Kumar Pinnaka A."/>
        </authorList>
    </citation>
    <scope>NUCLEOTIDE SEQUENCE [LARGE SCALE GENOMIC DNA]</scope>
    <source>
        <strain evidence="2 3">MN12-7</strain>
    </source>
</reference>
<accession>R9GUJ3</accession>
<feature type="domain" description="HTH cro/C1-type" evidence="1">
    <location>
        <begin position="6"/>
        <end position="60"/>
    </location>
</feature>
<keyword evidence="3" id="KW-1185">Reference proteome</keyword>
<dbReference type="InterPro" id="IPR001387">
    <property type="entry name" value="Cro/C1-type_HTH"/>
</dbReference>
<protein>
    <submittedName>
        <fullName evidence="2">Putative transcriptional regulator</fullName>
    </submittedName>
</protein>
<dbReference type="OrthoDB" id="1122334at2"/>
<dbReference type="NCBIfam" id="TIGR03070">
    <property type="entry name" value="couple_hipB"/>
    <property type="match status" value="1"/>
</dbReference>
<comment type="caution">
    <text evidence="2">The sequence shown here is derived from an EMBL/GenBank/DDBJ whole genome shotgun (WGS) entry which is preliminary data.</text>
</comment>
<dbReference type="SUPFAM" id="SSF47413">
    <property type="entry name" value="lambda repressor-like DNA-binding domains"/>
    <property type="match status" value="1"/>
</dbReference>
<organism evidence="2 3">
    <name type="scientific">Arcticibacter svalbardensis MN12-7</name>
    <dbReference type="NCBI Taxonomy" id="1150600"/>
    <lineage>
        <taxon>Bacteria</taxon>
        <taxon>Pseudomonadati</taxon>
        <taxon>Bacteroidota</taxon>
        <taxon>Sphingobacteriia</taxon>
        <taxon>Sphingobacteriales</taxon>
        <taxon>Sphingobacteriaceae</taxon>
        <taxon>Arcticibacter</taxon>
    </lineage>
</organism>
<dbReference type="PROSITE" id="PS50943">
    <property type="entry name" value="HTH_CROC1"/>
    <property type="match status" value="1"/>
</dbReference>
<dbReference type="RefSeq" id="WP_016194706.1">
    <property type="nucleotide sequence ID" value="NZ_AQPN01000054.1"/>
</dbReference>
<dbReference type="Gene3D" id="1.10.260.40">
    <property type="entry name" value="lambda repressor-like DNA-binding domains"/>
    <property type="match status" value="1"/>
</dbReference>
<dbReference type="STRING" id="1150600.ADIARSV_1470"/>
<dbReference type="EMBL" id="AQPN01000054">
    <property type="protein sequence ID" value="EOR95358.1"/>
    <property type="molecule type" value="Genomic_DNA"/>
</dbReference>